<reference evidence="1" key="1">
    <citation type="submission" date="2009-10" db="EMBL/GenBank/DDBJ databases">
        <title>Diversity of trophic interactions inside an arsenic-rich microbial ecosystem.</title>
        <authorList>
            <person name="Bertin P.N."/>
            <person name="Heinrich-Salmeron A."/>
            <person name="Pelletier E."/>
            <person name="Goulhen-Chollet F."/>
            <person name="Arsene-Ploetze F."/>
            <person name="Gallien S."/>
            <person name="Calteau A."/>
            <person name="Vallenet D."/>
            <person name="Casiot C."/>
            <person name="Chane-Woon-Ming B."/>
            <person name="Giloteaux L."/>
            <person name="Barakat M."/>
            <person name="Bonnefoy V."/>
            <person name="Bruneel O."/>
            <person name="Chandler M."/>
            <person name="Cleiss J."/>
            <person name="Duran R."/>
            <person name="Elbaz-Poulichet F."/>
            <person name="Fonknechten N."/>
            <person name="Lauga B."/>
            <person name="Mornico D."/>
            <person name="Ortet P."/>
            <person name="Schaeffer C."/>
            <person name="Siguier P."/>
            <person name="Alexander Thil Smith A."/>
            <person name="Van Dorsselaer A."/>
            <person name="Weissenbach J."/>
            <person name="Medigue C."/>
            <person name="Le Paslier D."/>
        </authorList>
    </citation>
    <scope>NUCLEOTIDE SEQUENCE</scope>
</reference>
<accession>E6PIF7</accession>
<sequence>MIELHERTRRISPTRIHEILLRYGAKSLVDPFMGLPTHLNYLKRHGIAVHGGDVLEWFVRVGEGIVVNDLTILRDHEVAEIVEMIPGRIYALDLFKAWEGVFFTEEQCVYLGVWFDNVRNLRSDGQTGLAILGLWRVFCYWLQKAQEPDEMPDLPPSELAWHYIRQSERWVASNMRRNTVRQSDVMQTLERQRADALLFAPPPRNALHHADPRIWMWEAWWQGNPYFTLEHAYRDTLFGARSNDPAAYQRSIAGILSEAGEYPLLIVATNESRLGEIEPIVRNARAKVECYAPNESEIYLIATA</sequence>
<organism evidence="1">
    <name type="scientific">mine drainage metagenome</name>
    <dbReference type="NCBI Taxonomy" id="410659"/>
    <lineage>
        <taxon>unclassified sequences</taxon>
        <taxon>metagenomes</taxon>
        <taxon>ecological metagenomes</taxon>
    </lineage>
</organism>
<comment type="caution">
    <text evidence="1">The sequence shown here is derived from an EMBL/GenBank/DDBJ whole genome shotgun (WGS) entry which is preliminary data.</text>
</comment>
<proteinExistence type="predicted"/>
<dbReference type="AlphaFoldDB" id="E6PIF7"/>
<protein>
    <submittedName>
        <fullName evidence="1">Uncharacterized protein</fullName>
    </submittedName>
</protein>
<dbReference type="EMBL" id="CABL01000019">
    <property type="protein sequence ID" value="CBH76247.1"/>
    <property type="molecule type" value="Genomic_DNA"/>
</dbReference>
<evidence type="ECO:0000313" key="1">
    <source>
        <dbReference type="EMBL" id="CBH76247.1"/>
    </source>
</evidence>
<gene>
    <name evidence="1" type="ORF">CARN1_0727</name>
</gene>
<name>E6PIF7_9ZZZZ</name>